<keyword evidence="3" id="KW-1185">Reference proteome</keyword>
<feature type="coiled-coil region" evidence="1">
    <location>
        <begin position="847"/>
        <end position="1166"/>
    </location>
</feature>
<feature type="coiled-coil region" evidence="1">
    <location>
        <begin position="382"/>
        <end position="820"/>
    </location>
</feature>
<name>A0A1I7U3E1_9PELO</name>
<keyword evidence="1" id="KW-0175">Coiled coil</keyword>
<dbReference type="Proteomes" id="UP000095282">
    <property type="component" value="Unplaced"/>
</dbReference>
<feature type="compositionally biased region" description="Polar residues" evidence="2">
    <location>
        <begin position="1207"/>
        <end position="1237"/>
    </location>
</feature>
<dbReference type="WBParaSite" id="Csp11.Scaffold629.g14446.t1">
    <property type="protein sequence ID" value="Csp11.Scaffold629.g14446.t1"/>
    <property type="gene ID" value="Csp11.Scaffold629.g14446"/>
</dbReference>
<feature type="region of interest" description="Disordered" evidence="2">
    <location>
        <begin position="1"/>
        <end position="89"/>
    </location>
</feature>
<reference evidence="4" key="1">
    <citation type="submission" date="2016-11" db="UniProtKB">
        <authorList>
            <consortium name="WormBaseParasite"/>
        </authorList>
    </citation>
    <scope>IDENTIFICATION</scope>
</reference>
<sequence>MEDSPIFNDENKQQSGKKRQQLESPFSAATPKSRIGKEPKRLFGQLKVNDADGNLEETCIDSDSRPNSATPSEVTFDSTNISNSDDADPNLEQTELFAAGSSANMTDLSMVEESDETSADVTLSNSFGAQLVVDEDRSTPTGPRLPLSPIMKNDDDETASVPTPLASRIGRGLETIDTHSNTSMQSPMQSAKSHIDYSLHEFEILEQKVEHEEDVKELHEKIEELRESHRLELIQIKEARVYEEKMLMQQMQTITKKAKSDSEAAKAREQCLEKLLQEMKIKMDSPVEENEQLKNEIVELQSRIEQLTENALQMNAIKESVTTYETRIEQLEATKVEMNSQLIEANKQIELLHQKSVEMDIKAVAEVESAKSMSSTLIDEIKSEHEEVRKMMMEEVKRLEDELVKQEDVANKLRSQAELAETKLADQRQKLEEAEAAIQRRESELVNQALQHKEQIDNLQVQSDEMRSSTSLEKESEIEELKIRIEELQSRIEQLTENALQMDAIKESMNSQLIEANKEIELLHQKSIEMDIKAVAEIEEVRKLMMEEVKRLEDELVKQEDVANNLRSQAEVAETNLTDQRQKLEEAEAKIQRRESELVNQALQHKEQIDNLQVQIEEMRSSKSLEKESETEELNARIEELQSRIEQLTENALQMDAIKESIEEVRTMMMEEVKRLEDELVKQEDVANNLRSQAEVAETNLTNQRQKLEEAEAEIQRRESELVNQALQHKEQIDKLQIQSDEMRSSTSLEKESEIEELKIRIEELQSRIEQLTENALQMDAIKESVITYETKIEQLEATKGEMNSQLIEANKEIELLHQKSIEMDIKAVAEVESAKSMSSTLINEIKSEHEEVRKLMMEDVKRLEDELVKQEDLANKLRSQAELAETKLTDQRQKLEEAEAEIQRRESELVNQALQHKEQIDNLQVQIEEMRSSKSLEKESETEELKIRIEELQAAITFAQKALEDAEQSKKQKDLELELTNQQMEKLKQTFEEEKSLHQNLLQEFSDISEKLEAAEQGLSQKENAIVTLESRIETMSSQFEERLGEANEWKNQALSVGTLTETMSQMQKQLKEMTEKLEASDRQVVEVKEMAQHDITLIQDEKNEQSAALEEAKNQIAQLEEKLAQSQKEIARLEKVCDDFDDDERELKEKIAQLQAEIKMLKGVKSPPKTMGLLQKARLGVKPLSRETSRVDPPVNEDGFEDAQDSFQPQAQPNHQQTLNQTAMELNSTRAQAAGNTMLHPDDQLVEKSTVETPSKKNRSNCNQQ</sequence>
<dbReference type="STRING" id="1561998.A0A1I7U3E1"/>
<dbReference type="AlphaFoldDB" id="A0A1I7U3E1"/>
<proteinExistence type="predicted"/>
<evidence type="ECO:0000256" key="1">
    <source>
        <dbReference type="SAM" id="Coils"/>
    </source>
</evidence>
<feature type="coiled-coil region" evidence="1">
    <location>
        <begin position="262"/>
        <end position="355"/>
    </location>
</feature>
<evidence type="ECO:0000313" key="4">
    <source>
        <dbReference type="WBParaSite" id="Csp11.Scaffold629.g14446.t1"/>
    </source>
</evidence>
<feature type="region of interest" description="Disordered" evidence="2">
    <location>
        <begin position="1185"/>
        <end position="1267"/>
    </location>
</feature>
<accession>A0A1I7U3E1</accession>
<dbReference type="eggNOG" id="ENOG502QT6K">
    <property type="taxonomic scope" value="Eukaryota"/>
</dbReference>
<feature type="compositionally biased region" description="Basic and acidic residues" evidence="2">
    <location>
        <begin position="1242"/>
        <end position="1252"/>
    </location>
</feature>
<organism evidence="3 4">
    <name type="scientific">Caenorhabditis tropicalis</name>
    <dbReference type="NCBI Taxonomy" id="1561998"/>
    <lineage>
        <taxon>Eukaryota</taxon>
        <taxon>Metazoa</taxon>
        <taxon>Ecdysozoa</taxon>
        <taxon>Nematoda</taxon>
        <taxon>Chromadorea</taxon>
        <taxon>Rhabditida</taxon>
        <taxon>Rhabditina</taxon>
        <taxon>Rhabditomorpha</taxon>
        <taxon>Rhabditoidea</taxon>
        <taxon>Rhabditidae</taxon>
        <taxon>Peloderinae</taxon>
        <taxon>Caenorhabditis</taxon>
    </lineage>
</organism>
<evidence type="ECO:0000313" key="3">
    <source>
        <dbReference type="Proteomes" id="UP000095282"/>
    </source>
</evidence>
<protein>
    <submittedName>
        <fullName evidence="4">A-kinase anchor protein 9</fullName>
    </submittedName>
</protein>
<feature type="region of interest" description="Disordered" evidence="2">
    <location>
        <begin position="135"/>
        <end position="163"/>
    </location>
</feature>
<feature type="compositionally biased region" description="Polar residues" evidence="2">
    <location>
        <begin position="65"/>
        <end position="84"/>
    </location>
</feature>
<evidence type="ECO:0000256" key="2">
    <source>
        <dbReference type="SAM" id="MobiDB-lite"/>
    </source>
</evidence>